<keyword evidence="3" id="KW-1185">Reference proteome</keyword>
<dbReference type="InterPro" id="IPR029063">
    <property type="entry name" value="SAM-dependent_MTases_sf"/>
</dbReference>
<organism evidence="2 3">
    <name type="scientific">Plectosphaerella plurivora</name>
    <dbReference type="NCBI Taxonomy" id="936078"/>
    <lineage>
        <taxon>Eukaryota</taxon>
        <taxon>Fungi</taxon>
        <taxon>Dikarya</taxon>
        <taxon>Ascomycota</taxon>
        <taxon>Pezizomycotina</taxon>
        <taxon>Sordariomycetes</taxon>
        <taxon>Hypocreomycetidae</taxon>
        <taxon>Glomerellales</taxon>
        <taxon>Plectosphaerellaceae</taxon>
        <taxon>Plectosphaerella</taxon>
    </lineage>
</organism>
<dbReference type="GO" id="GO:0008168">
    <property type="term" value="F:methyltransferase activity"/>
    <property type="evidence" value="ECO:0007669"/>
    <property type="project" value="UniProtKB-KW"/>
</dbReference>
<evidence type="ECO:0000313" key="2">
    <source>
        <dbReference type="EMBL" id="KAH6666537.1"/>
    </source>
</evidence>
<dbReference type="EMBL" id="JAGSXJ010000036">
    <property type="protein sequence ID" value="KAH6666537.1"/>
    <property type="molecule type" value="Genomic_DNA"/>
</dbReference>
<dbReference type="OrthoDB" id="2013972at2759"/>
<dbReference type="AlphaFoldDB" id="A0A9P8V2H7"/>
<dbReference type="Proteomes" id="UP000770015">
    <property type="component" value="Unassembled WGS sequence"/>
</dbReference>
<dbReference type="PANTHER" id="PTHR43591:SF10">
    <property type="entry name" value="ABC TRANSMEMBRANE TYPE-1 DOMAIN-CONTAINING PROTEIN-RELATED"/>
    <property type="match status" value="1"/>
</dbReference>
<evidence type="ECO:0000256" key="1">
    <source>
        <dbReference type="ARBA" id="ARBA00038158"/>
    </source>
</evidence>
<protein>
    <submittedName>
        <fullName evidence="2">S-adenosyl-L-methionine-dependent methyltransferase</fullName>
    </submittedName>
</protein>
<keyword evidence="2" id="KW-0489">Methyltransferase</keyword>
<dbReference type="PANTHER" id="PTHR43591">
    <property type="entry name" value="METHYLTRANSFERASE"/>
    <property type="match status" value="1"/>
</dbReference>
<name>A0A9P8V2H7_9PEZI</name>
<dbReference type="CDD" id="cd02440">
    <property type="entry name" value="AdoMet_MTases"/>
    <property type="match status" value="1"/>
</dbReference>
<sequence length="223" mass="24992">MVHHGFFRLFNDRLLLAPVDLTGKRVLDIGTGTGLWAIQLGDQFPEAASIVGNDLSPIQPSWTPPNVKFVVDDVEQDWVDLETYDYIHCRYMAGSIKDWPRLFKQIYNHLSPGGFVEFQESDNVLVSEDGTLKDDNAIVKMMTGLMDACDKIGRNMNPAPSFEGWAKDAGFSNVVKQNFKLPVGTWAKDKRLKECGLYARQNFLEGVQGFTAQLFSGVLGWTP</sequence>
<comment type="similarity">
    <text evidence="1">Belongs to the methyltransferase superfamily. LaeA methyltransferase family.</text>
</comment>
<accession>A0A9P8V2H7</accession>
<feature type="non-terminal residue" evidence="2">
    <location>
        <position position="223"/>
    </location>
</feature>
<dbReference type="Pfam" id="PF13489">
    <property type="entry name" value="Methyltransf_23"/>
    <property type="match status" value="1"/>
</dbReference>
<gene>
    <name evidence="2" type="ORF">F5X68DRAFT_217249</name>
</gene>
<evidence type="ECO:0000313" key="3">
    <source>
        <dbReference type="Proteomes" id="UP000770015"/>
    </source>
</evidence>
<proteinExistence type="inferred from homology"/>
<keyword evidence="2" id="KW-0808">Transferase</keyword>
<reference evidence="2" key="1">
    <citation type="journal article" date="2021" name="Nat. Commun.">
        <title>Genetic determinants of endophytism in the Arabidopsis root mycobiome.</title>
        <authorList>
            <person name="Mesny F."/>
            <person name="Miyauchi S."/>
            <person name="Thiergart T."/>
            <person name="Pickel B."/>
            <person name="Atanasova L."/>
            <person name="Karlsson M."/>
            <person name="Huettel B."/>
            <person name="Barry K.W."/>
            <person name="Haridas S."/>
            <person name="Chen C."/>
            <person name="Bauer D."/>
            <person name="Andreopoulos W."/>
            <person name="Pangilinan J."/>
            <person name="LaButti K."/>
            <person name="Riley R."/>
            <person name="Lipzen A."/>
            <person name="Clum A."/>
            <person name="Drula E."/>
            <person name="Henrissat B."/>
            <person name="Kohler A."/>
            <person name="Grigoriev I.V."/>
            <person name="Martin F.M."/>
            <person name="Hacquard S."/>
        </authorList>
    </citation>
    <scope>NUCLEOTIDE SEQUENCE</scope>
    <source>
        <strain evidence="2">MPI-SDFR-AT-0117</strain>
    </source>
</reference>
<comment type="caution">
    <text evidence="2">The sequence shown here is derived from an EMBL/GenBank/DDBJ whole genome shotgun (WGS) entry which is preliminary data.</text>
</comment>
<dbReference type="GO" id="GO:0032259">
    <property type="term" value="P:methylation"/>
    <property type="evidence" value="ECO:0007669"/>
    <property type="project" value="UniProtKB-KW"/>
</dbReference>
<dbReference type="SUPFAM" id="SSF53335">
    <property type="entry name" value="S-adenosyl-L-methionine-dependent methyltransferases"/>
    <property type="match status" value="1"/>
</dbReference>
<dbReference type="Gene3D" id="3.40.50.150">
    <property type="entry name" value="Vaccinia Virus protein VP39"/>
    <property type="match status" value="1"/>
</dbReference>